<dbReference type="Proteomes" id="UP000198287">
    <property type="component" value="Unassembled WGS sequence"/>
</dbReference>
<proteinExistence type="predicted"/>
<comment type="caution">
    <text evidence="1">The sequence shown here is derived from an EMBL/GenBank/DDBJ whole genome shotgun (WGS) entry which is preliminary data.</text>
</comment>
<organism evidence="1 2">
    <name type="scientific">Folsomia candida</name>
    <name type="common">Springtail</name>
    <dbReference type="NCBI Taxonomy" id="158441"/>
    <lineage>
        <taxon>Eukaryota</taxon>
        <taxon>Metazoa</taxon>
        <taxon>Ecdysozoa</taxon>
        <taxon>Arthropoda</taxon>
        <taxon>Hexapoda</taxon>
        <taxon>Collembola</taxon>
        <taxon>Entomobryomorpha</taxon>
        <taxon>Isotomoidea</taxon>
        <taxon>Isotomidae</taxon>
        <taxon>Proisotominae</taxon>
        <taxon>Folsomia</taxon>
    </lineage>
</organism>
<evidence type="ECO:0000313" key="1">
    <source>
        <dbReference type="EMBL" id="OXA55063.1"/>
    </source>
</evidence>
<keyword evidence="2" id="KW-1185">Reference proteome</keyword>
<reference evidence="1 2" key="1">
    <citation type="submission" date="2015-12" db="EMBL/GenBank/DDBJ databases">
        <title>The genome of Folsomia candida.</title>
        <authorList>
            <person name="Faddeeva A."/>
            <person name="Derks M.F."/>
            <person name="Anvar Y."/>
            <person name="Smit S."/>
            <person name="Van Straalen N."/>
            <person name="Roelofs D."/>
        </authorList>
    </citation>
    <scope>NUCLEOTIDE SEQUENCE [LARGE SCALE GENOMIC DNA]</scope>
    <source>
        <strain evidence="1 2">VU population</strain>
        <tissue evidence="1">Whole body</tissue>
    </source>
</reference>
<protein>
    <submittedName>
        <fullName evidence="1">Uncharacterized protein</fullName>
    </submittedName>
</protein>
<gene>
    <name evidence="1" type="ORF">Fcan01_10169</name>
</gene>
<sequence>MTKSSPKMPSTKEWKNSFLAKQGDSYFVSLPNDARADTIIIILNHMSSCDVFIRKLEYRVAEFGDEWEDEFEKMIDYIKETPELAKQLKCVNIKLGKNCDRDQDTSYMHHSILKVLKKSIITGEAYANKDYKQNEIRLVISERNCPNFLQWLRSYLIEYNVRRLDEATQQKFAEILKIIEVQSHSKNPSSLFDILNNKKPVSKFVHHNHG</sequence>
<dbReference type="AlphaFoldDB" id="A0A226EBY7"/>
<name>A0A226EBY7_FOLCA</name>
<dbReference type="EMBL" id="LNIX01000005">
    <property type="protein sequence ID" value="OXA55063.1"/>
    <property type="molecule type" value="Genomic_DNA"/>
</dbReference>
<evidence type="ECO:0000313" key="2">
    <source>
        <dbReference type="Proteomes" id="UP000198287"/>
    </source>
</evidence>
<accession>A0A226EBY7</accession>